<dbReference type="InterPro" id="IPR046505">
    <property type="entry name" value="DUF6683"/>
</dbReference>
<dbReference type="EMBL" id="VJWA01000001">
    <property type="protein sequence ID" value="TRW17353.1"/>
    <property type="molecule type" value="Genomic_DNA"/>
</dbReference>
<comment type="caution">
    <text evidence="3">The sequence shown here is derived from an EMBL/GenBank/DDBJ whole genome shotgun (WGS) entry which is preliminary data.</text>
</comment>
<proteinExistence type="predicted"/>
<accession>A0A552UGJ3</accession>
<reference evidence="3 4" key="1">
    <citation type="submission" date="2019-07" db="EMBL/GenBank/DDBJ databases">
        <title>Novel species isolated from glacier.</title>
        <authorList>
            <person name="Liu Q."/>
            <person name="Xin Y.-H."/>
        </authorList>
    </citation>
    <scope>NUCLEOTIDE SEQUENCE [LARGE SCALE GENOMIC DNA]</scope>
    <source>
        <strain evidence="3 4">LB1R16</strain>
    </source>
</reference>
<evidence type="ECO:0000256" key="1">
    <source>
        <dbReference type="SAM" id="MobiDB-lite"/>
    </source>
</evidence>
<keyword evidence="4" id="KW-1185">Reference proteome</keyword>
<sequence>MILNRLIAGLLLALPVAASAQGVFDMGALTNTLSMDANTQSERARAQRQGKPDPLAKSPAARPDTRFTPSPAVRKRVFATIVAKTRAVDPKAADELQKMFAARDPIAGIERDLAPMGLRTNDALDATTTYLTTAWFATRGRDDTPSRAQINGVRNQLARSIGPTIAASSPAAKQELSDVMFVQAMLVAQSATAAKATPALREKVAAATAQGARATFGFDLRKMSLTAAGLRPLG</sequence>
<dbReference type="Pfam" id="PF20388">
    <property type="entry name" value="DUF6683"/>
    <property type="match status" value="1"/>
</dbReference>
<dbReference type="RefSeq" id="WP_143554898.1">
    <property type="nucleotide sequence ID" value="NZ_VJWA01000001.1"/>
</dbReference>
<feature type="chain" id="PRO_5021964514" description="DUF305 domain-containing protein" evidence="2">
    <location>
        <begin position="21"/>
        <end position="234"/>
    </location>
</feature>
<feature type="region of interest" description="Disordered" evidence="1">
    <location>
        <begin position="38"/>
        <end position="69"/>
    </location>
</feature>
<dbReference type="Proteomes" id="UP000317894">
    <property type="component" value="Unassembled WGS sequence"/>
</dbReference>
<keyword evidence="2" id="KW-0732">Signal</keyword>
<name>A0A552UGJ3_9SPHN</name>
<evidence type="ECO:0000256" key="2">
    <source>
        <dbReference type="SAM" id="SignalP"/>
    </source>
</evidence>
<protein>
    <recommendedName>
        <fullName evidence="5">DUF305 domain-containing protein</fullName>
    </recommendedName>
</protein>
<evidence type="ECO:0000313" key="4">
    <source>
        <dbReference type="Proteomes" id="UP000317894"/>
    </source>
</evidence>
<organism evidence="3 4">
    <name type="scientific">Glacieibacterium frigidum</name>
    <dbReference type="NCBI Taxonomy" id="2593303"/>
    <lineage>
        <taxon>Bacteria</taxon>
        <taxon>Pseudomonadati</taxon>
        <taxon>Pseudomonadota</taxon>
        <taxon>Alphaproteobacteria</taxon>
        <taxon>Sphingomonadales</taxon>
        <taxon>Sphingosinicellaceae</taxon>
        <taxon>Glacieibacterium</taxon>
    </lineage>
</organism>
<evidence type="ECO:0008006" key="5">
    <source>
        <dbReference type="Google" id="ProtNLM"/>
    </source>
</evidence>
<dbReference type="AlphaFoldDB" id="A0A552UGJ3"/>
<dbReference type="OrthoDB" id="7563604at2"/>
<gene>
    <name evidence="3" type="ORF">FMM06_04040</name>
</gene>
<feature type="signal peptide" evidence="2">
    <location>
        <begin position="1"/>
        <end position="20"/>
    </location>
</feature>
<evidence type="ECO:0000313" key="3">
    <source>
        <dbReference type="EMBL" id="TRW17353.1"/>
    </source>
</evidence>